<dbReference type="SUPFAM" id="SSF100950">
    <property type="entry name" value="NagB/RpiA/CoA transferase-like"/>
    <property type="match status" value="1"/>
</dbReference>
<dbReference type="RefSeq" id="WP_037617108.1">
    <property type="nucleotide sequence ID" value="NZ_JAJBHU010000002.1"/>
</dbReference>
<evidence type="ECO:0000256" key="1">
    <source>
        <dbReference type="ARBA" id="ARBA00023015"/>
    </source>
</evidence>
<protein>
    <submittedName>
        <fullName evidence="5">Transcriptional repressor of the fructose operon, DeoR family</fullName>
    </submittedName>
</protein>
<evidence type="ECO:0000259" key="4">
    <source>
        <dbReference type="PROSITE" id="PS51000"/>
    </source>
</evidence>
<dbReference type="PATRIC" id="fig|176090.4.peg.1305"/>
<dbReference type="EMBL" id="JPEN01000074">
    <property type="protein sequence ID" value="KGM36828.1"/>
    <property type="molecule type" value="Genomic_DNA"/>
</dbReference>
<feature type="domain" description="HTH deoR-type" evidence="4">
    <location>
        <begin position="3"/>
        <end position="58"/>
    </location>
</feature>
<dbReference type="GO" id="GO:0003677">
    <property type="term" value="F:DNA binding"/>
    <property type="evidence" value="ECO:0007669"/>
    <property type="project" value="UniProtKB-KW"/>
</dbReference>
<comment type="caution">
    <text evidence="5">The sequence shown here is derived from an EMBL/GenBank/DDBJ whole genome shotgun (WGS) entry which is preliminary data.</text>
</comment>
<accession>A0A0A0DG81</accession>
<dbReference type="PROSITE" id="PS00894">
    <property type="entry name" value="HTH_DEOR_1"/>
    <property type="match status" value="1"/>
</dbReference>
<dbReference type="PRINTS" id="PR00037">
    <property type="entry name" value="HTHLACR"/>
</dbReference>
<dbReference type="PANTHER" id="PTHR30363:SF56">
    <property type="entry name" value="TRANSCRIPTIONAL REGULATOR, DEOR FAMILY"/>
    <property type="match status" value="1"/>
</dbReference>
<keyword evidence="1" id="KW-0805">Transcription regulation</keyword>
<dbReference type="InterPro" id="IPR037171">
    <property type="entry name" value="NagB/RpiA_transferase-like"/>
</dbReference>
<evidence type="ECO:0000256" key="3">
    <source>
        <dbReference type="ARBA" id="ARBA00023163"/>
    </source>
</evidence>
<dbReference type="Pfam" id="PF08220">
    <property type="entry name" value="HTH_DeoR"/>
    <property type="match status" value="1"/>
</dbReference>
<dbReference type="AlphaFoldDB" id="A0A0A0DG81"/>
<proteinExistence type="predicted"/>
<dbReference type="Gene3D" id="3.40.50.1360">
    <property type="match status" value="1"/>
</dbReference>
<gene>
    <name evidence="5" type="ORF">SSIN_1343</name>
</gene>
<keyword evidence="2" id="KW-0238">DNA-binding</keyword>
<evidence type="ECO:0000256" key="2">
    <source>
        <dbReference type="ARBA" id="ARBA00023125"/>
    </source>
</evidence>
<dbReference type="PROSITE" id="PS51000">
    <property type="entry name" value="HTH_DEOR_2"/>
    <property type="match status" value="1"/>
</dbReference>
<dbReference type="GO" id="GO:0003700">
    <property type="term" value="F:DNA-binding transcription factor activity"/>
    <property type="evidence" value="ECO:0007669"/>
    <property type="project" value="InterPro"/>
</dbReference>
<dbReference type="InterPro" id="IPR018356">
    <property type="entry name" value="Tscrpt_reg_HTH_DeoR_CS"/>
</dbReference>
<evidence type="ECO:0000313" key="5">
    <source>
        <dbReference type="EMBL" id="KGM36828.1"/>
    </source>
</evidence>
<dbReference type="InterPro" id="IPR036388">
    <property type="entry name" value="WH-like_DNA-bd_sf"/>
</dbReference>
<keyword evidence="6" id="KW-1185">Reference proteome</keyword>
<dbReference type="SMART" id="SM01134">
    <property type="entry name" value="DeoRC"/>
    <property type="match status" value="1"/>
</dbReference>
<dbReference type="Gene3D" id="1.10.10.10">
    <property type="entry name" value="Winged helix-like DNA-binding domain superfamily/Winged helix DNA-binding domain"/>
    <property type="match status" value="1"/>
</dbReference>
<dbReference type="Proteomes" id="UP000030019">
    <property type="component" value="Unassembled WGS sequence"/>
</dbReference>
<evidence type="ECO:0000313" key="6">
    <source>
        <dbReference type="Proteomes" id="UP000030019"/>
    </source>
</evidence>
<dbReference type="SMART" id="SM00420">
    <property type="entry name" value="HTH_DEOR"/>
    <property type="match status" value="1"/>
</dbReference>
<name>A0A0A0DG81_9STRE</name>
<dbReference type="SUPFAM" id="SSF46785">
    <property type="entry name" value="Winged helix' DNA-binding domain"/>
    <property type="match status" value="1"/>
</dbReference>
<dbReference type="PANTHER" id="PTHR30363">
    <property type="entry name" value="HTH-TYPE TRANSCRIPTIONAL REGULATOR SRLR-RELATED"/>
    <property type="match status" value="1"/>
</dbReference>
<dbReference type="STRING" id="176090.SSIN_1343"/>
<dbReference type="Pfam" id="PF00455">
    <property type="entry name" value="DeoRC"/>
    <property type="match status" value="1"/>
</dbReference>
<dbReference type="InterPro" id="IPR014036">
    <property type="entry name" value="DeoR-like_C"/>
</dbReference>
<keyword evidence="3" id="KW-0804">Transcription</keyword>
<organism evidence="5 6">
    <name type="scientific">Streptococcus sinensis</name>
    <dbReference type="NCBI Taxonomy" id="176090"/>
    <lineage>
        <taxon>Bacteria</taxon>
        <taxon>Bacillati</taxon>
        <taxon>Bacillota</taxon>
        <taxon>Bacilli</taxon>
        <taxon>Lactobacillales</taxon>
        <taxon>Streptococcaceae</taxon>
        <taxon>Streptococcus</taxon>
    </lineage>
</organism>
<reference evidence="5 6" key="1">
    <citation type="submission" date="2014-06" db="EMBL/GenBank/DDBJ databases">
        <authorList>
            <person name="Teng J.L."/>
            <person name="Huang Y."/>
            <person name="Tse H."/>
            <person name="Lau S.K."/>
            <person name="Woo P.C."/>
        </authorList>
    </citation>
    <scope>NUCLEOTIDE SEQUENCE [LARGE SCALE GENOMIC DNA]</scope>
    <source>
        <strain evidence="5 6">HKU4</strain>
    </source>
</reference>
<dbReference type="InterPro" id="IPR050313">
    <property type="entry name" value="Carb_Metab_HTH_regulators"/>
</dbReference>
<dbReference type="InterPro" id="IPR036390">
    <property type="entry name" value="WH_DNA-bd_sf"/>
</dbReference>
<dbReference type="eggNOG" id="COG1349">
    <property type="taxonomic scope" value="Bacteria"/>
</dbReference>
<sequence>MLKSERKQVILETVTKEKFVSLEYLVQALNTSESTVRRDLDELEGERKLRRVHGGAESLHFLQEEESNQEKSIKNIQEKTKIAQIAADLIQEYDVIFIDAGTTNELLVNELHDPSVTVVTNSIHHATKLVERNIPTVIIGGVVKRSTDASIGGVALNQIGQLNFDKAFIGMNGIDSSFYTTPDMEEGAVKRAILENAKKTYVLADASKLGKTSFVKVAPISRARLITNQIESEVIQKIKEKTEVIEA</sequence>
<dbReference type="InterPro" id="IPR001034">
    <property type="entry name" value="DeoR_HTH"/>
</dbReference>